<accession>A0ACA9U836</accession>
<organism evidence="1 2">
    <name type="scientific">Clonostachys rosea f. rosea IK726</name>
    <dbReference type="NCBI Taxonomy" id="1349383"/>
    <lineage>
        <taxon>Eukaryota</taxon>
        <taxon>Fungi</taxon>
        <taxon>Dikarya</taxon>
        <taxon>Ascomycota</taxon>
        <taxon>Pezizomycotina</taxon>
        <taxon>Sordariomycetes</taxon>
        <taxon>Hypocreomycetidae</taxon>
        <taxon>Hypocreales</taxon>
        <taxon>Bionectriaceae</taxon>
        <taxon>Clonostachys</taxon>
    </lineage>
</organism>
<keyword evidence="2" id="KW-1185">Reference proteome</keyword>
<reference evidence="1" key="2">
    <citation type="submission" date="2021-10" db="EMBL/GenBank/DDBJ databases">
        <authorList>
            <person name="Piombo E."/>
        </authorList>
    </citation>
    <scope>NUCLEOTIDE SEQUENCE</scope>
</reference>
<reference evidence="1" key="1">
    <citation type="submission" date="2020-04" db="EMBL/GenBank/DDBJ databases">
        <authorList>
            <person name="Broberg M."/>
        </authorList>
    </citation>
    <scope>NUCLEOTIDE SEQUENCE</scope>
</reference>
<name>A0ACA9U836_BIOOC</name>
<sequence>MVSFSSNNWLKNVINHVFLPPKLPGCDDEGENAWESRLVSVLSRSLEQFCAFEWPASDLASIILAFDGIKEFKALSLVDLSISASDLATVLDRLKTEGEPRPQNAGVVIHSAEKKIIFEMFELAPTNEAVFATKGRLQRQFPAVTVSLSRDTLDCKGLCKAISTLIGEMSMKAIPEMQPQIKKAGELQAEVRDTTKPHIVTELLAASLRPFGVMLPGRQLCKNTREEVRYEFGNKLPWRRSPVWLLLRVMLQLTLAGRLSTQSLDDRLYKKFMVYFMAQILEISLEADLSSDTIYAMNAKIARRIHKLDLKQTEPWMLPVSSIMRDATARLQRRWQTVVEQDEKSLPVPKNLHQSLDYESRISLPNLERFLHGIGNRMTNTRAKIFTPSSGIMPVSQTTIPFLRAAQTGEYTVYNLVAFENWVAQCLQPWIKENLLIESTCLKLHSTIKDYFQIAADAYKSRPEGQSIMLLTLLELWVACDKSATAIHPLLCDYDPEVPVETCSSLLLRFRSHMKRLSAVERYIEERRQKTTHQSAPIFTSFGTAHTFAVCFYDSSPSLQKLLARIEEYAQEMEEQKRSEFRQLKSQHDSLVEQSEAMTHLQVMITDKYGDQHLQHPTACLKCRLLQQAAEMTIEINEWPLPRAVAAAKSVVFELDVPLAFQEWRDCTYFLRKCILGPERDVLGSSTGTKYSAPLDTYAGLASFGTFHKVSGTQLVTIASSTKPNVLTHRSPKEVAIC</sequence>
<gene>
    <name evidence="1" type="ORF">CRV2_00018946</name>
</gene>
<comment type="caution">
    <text evidence="1">The sequence shown here is derived from an EMBL/GenBank/DDBJ whole genome shotgun (WGS) entry which is preliminary data.</text>
</comment>
<evidence type="ECO:0000313" key="1">
    <source>
        <dbReference type="EMBL" id="CAG9949485.1"/>
    </source>
</evidence>
<dbReference type="EMBL" id="CADEHS020000093">
    <property type="protein sequence ID" value="CAG9949485.1"/>
    <property type="molecule type" value="Genomic_DNA"/>
</dbReference>
<proteinExistence type="predicted"/>
<protein>
    <submittedName>
        <fullName evidence="1">Uncharacterized protein</fullName>
    </submittedName>
</protein>
<dbReference type="Proteomes" id="UP000836387">
    <property type="component" value="Unassembled WGS sequence"/>
</dbReference>
<evidence type="ECO:0000313" key="2">
    <source>
        <dbReference type="Proteomes" id="UP000836387"/>
    </source>
</evidence>